<organism evidence="2 3">
    <name type="scientific">Hibiscus sabdariffa</name>
    <name type="common">roselle</name>
    <dbReference type="NCBI Taxonomy" id="183260"/>
    <lineage>
        <taxon>Eukaryota</taxon>
        <taxon>Viridiplantae</taxon>
        <taxon>Streptophyta</taxon>
        <taxon>Embryophyta</taxon>
        <taxon>Tracheophyta</taxon>
        <taxon>Spermatophyta</taxon>
        <taxon>Magnoliopsida</taxon>
        <taxon>eudicotyledons</taxon>
        <taxon>Gunneridae</taxon>
        <taxon>Pentapetalae</taxon>
        <taxon>rosids</taxon>
        <taxon>malvids</taxon>
        <taxon>Malvales</taxon>
        <taxon>Malvaceae</taxon>
        <taxon>Malvoideae</taxon>
        <taxon>Hibiscus</taxon>
    </lineage>
</organism>
<accession>A0ABR2S076</accession>
<sequence>MTPEVVVTDSLIDTVVGDTFNDNSVENIVLAKSATILTPNSSHLERIWEGNKREDPRVLGWLRQQVGWPMRRLDSLHDQWMDRDNSDVTTLVSQDVPLHEQNVQELDLVDGQLRGDDESALDGPRS</sequence>
<keyword evidence="3" id="KW-1185">Reference proteome</keyword>
<evidence type="ECO:0000313" key="2">
    <source>
        <dbReference type="EMBL" id="KAK9018542.1"/>
    </source>
</evidence>
<evidence type="ECO:0000256" key="1">
    <source>
        <dbReference type="SAM" id="MobiDB-lite"/>
    </source>
</evidence>
<feature type="region of interest" description="Disordered" evidence="1">
    <location>
        <begin position="103"/>
        <end position="126"/>
    </location>
</feature>
<proteinExistence type="predicted"/>
<evidence type="ECO:0000313" key="3">
    <source>
        <dbReference type="Proteomes" id="UP001396334"/>
    </source>
</evidence>
<comment type="caution">
    <text evidence="2">The sequence shown here is derived from an EMBL/GenBank/DDBJ whole genome shotgun (WGS) entry which is preliminary data.</text>
</comment>
<dbReference type="Proteomes" id="UP001396334">
    <property type="component" value="Unassembled WGS sequence"/>
</dbReference>
<dbReference type="EMBL" id="JBBPBN010000019">
    <property type="protein sequence ID" value="KAK9018542.1"/>
    <property type="molecule type" value="Genomic_DNA"/>
</dbReference>
<name>A0ABR2S076_9ROSI</name>
<protein>
    <submittedName>
        <fullName evidence="2">Uncharacterized protein</fullName>
    </submittedName>
</protein>
<gene>
    <name evidence="2" type="ORF">V6N11_001514</name>
</gene>
<reference evidence="2 3" key="1">
    <citation type="journal article" date="2024" name="G3 (Bethesda)">
        <title>Genome assembly of Hibiscus sabdariffa L. provides insights into metabolisms of medicinal natural products.</title>
        <authorList>
            <person name="Kim T."/>
        </authorList>
    </citation>
    <scope>NUCLEOTIDE SEQUENCE [LARGE SCALE GENOMIC DNA]</scope>
    <source>
        <strain evidence="2">TK-2024</strain>
        <tissue evidence="2">Old leaves</tissue>
    </source>
</reference>